<accession>A0ACD5XXX5</accession>
<name>A0ACD5XXX5_AVESA</name>
<reference evidence="1" key="1">
    <citation type="submission" date="2021-05" db="EMBL/GenBank/DDBJ databases">
        <authorList>
            <person name="Scholz U."/>
            <person name="Mascher M."/>
            <person name="Fiebig A."/>
        </authorList>
    </citation>
    <scope>NUCLEOTIDE SEQUENCE [LARGE SCALE GENOMIC DNA]</scope>
</reference>
<organism evidence="1 2">
    <name type="scientific">Avena sativa</name>
    <name type="common">Oat</name>
    <dbReference type="NCBI Taxonomy" id="4498"/>
    <lineage>
        <taxon>Eukaryota</taxon>
        <taxon>Viridiplantae</taxon>
        <taxon>Streptophyta</taxon>
        <taxon>Embryophyta</taxon>
        <taxon>Tracheophyta</taxon>
        <taxon>Spermatophyta</taxon>
        <taxon>Magnoliopsida</taxon>
        <taxon>Liliopsida</taxon>
        <taxon>Poales</taxon>
        <taxon>Poaceae</taxon>
        <taxon>BOP clade</taxon>
        <taxon>Pooideae</taxon>
        <taxon>Poodae</taxon>
        <taxon>Poeae</taxon>
        <taxon>Poeae Chloroplast Group 1 (Aveneae type)</taxon>
        <taxon>Aveninae</taxon>
        <taxon>Avena</taxon>
    </lineage>
</organism>
<sequence length="241" mass="26035">MAIVGLIPFVYATIRRKRRRSMARDADSYAYAGLGGNAARGAGQAHTRAAYQSQSCHFTVRPSLDDELGFPYDDYGYSAALYPPPKAEALSQEPLRGRESARFDGGGGYQSQSCRFAVRPSLVDELVASRHSGASRRTPAQPEGLSRQLLLPASRHDGQATGAARGQGHARSNGSTYQSQSCRSVVHHSAAYEHDEEYGAGSTLPEDLSGKLLLPTGRNERGLSRSLRFSSKRVFAWVSGA</sequence>
<reference evidence="1" key="2">
    <citation type="submission" date="2025-09" db="UniProtKB">
        <authorList>
            <consortium name="EnsemblPlants"/>
        </authorList>
    </citation>
    <scope>IDENTIFICATION</scope>
</reference>
<evidence type="ECO:0000313" key="1">
    <source>
        <dbReference type="EnsemblPlants" id="AVESA.00010b.r2.5AG0854770.1.CDS.1"/>
    </source>
</evidence>
<dbReference type="EnsemblPlants" id="AVESA.00010b.r2.5AG0854770.1">
    <property type="protein sequence ID" value="AVESA.00010b.r2.5AG0854770.1.CDS.1"/>
    <property type="gene ID" value="AVESA.00010b.r2.5AG0854770"/>
</dbReference>
<protein>
    <submittedName>
        <fullName evidence="1">Uncharacterized protein</fullName>
    </submittedName>
</protein>
<dbReference type="Proteomes" id="UP001732700">
    <property type="component" value="Chromosome 5A"/>
</dbReference>
<keyword evidence="2" id="KW-1185">Reference proteome</keyword>
<proteinExistence type="predicted"/>
<evidence type="ECO:0000313" key="2">
    <source>
        <dbReference type="Proteomes" id="UP001732700"/>
    </source>
</evidence>